<dbReference type="SUPFAM" id="SSF53335">
    <property type="entry name" value="S-adenosyl-L-methionine-dependent methyltransferases"/>
    <property type="match status" value="1"/>
</dbReference>
<dbReference type="RefSeq" id="WP_283765041.1">
    <property type="nucleotide sequence ID" value="NZ_JAQOSO010000003.1"/>
</dbReference>
<dbReference type="CDD" id="cd02440">
    <property type="entry name" value="AdoMet_MTases"/>
    <property type="match status" value="1"/>
</dbReference>
<keyword evidence="2" id="KW-0808">Transferase</keyword>
<dbReference type="InterPro" id="IPR025714">
    <property type="entry name" value="Methyltranfer_dom"/>
</dbReference>
<dbReference type="GO" id="GO:0008168">
    <property type="term" value="F:methyltransferase activity"/>
    <property type="evidence" value="ECO:0007669"/>
    <property type="project" value="UniProtKB-KW"/>
</dbReference>
<dbReference type="Proteomes" id="UP001235849">
    <property type="component" value="Unassembled WGS sequence"/>
</dbReference>
<keyword evidence="2" id="KW-0489">Methyltransferase</keyword>
<proteinExistence type="predicted"/>
<keyword evidence="3" id="KW-1185">Reference proteome</keyword>
<dbReference type="PANTHER" id="PTHR43464:SF91">
    <property type="entry name" value="SLL0487 PROTEIN"/>
    <property type="match status" value="1"/>
</dbReference>
<dbReference type="PANTHER" id="PTHR43464">
    <property type="entry name" value="METHYLTRANSFERASE"/>
    <property type="match status" value="1"/>
</dbReference>
<dbReference type="GO" id="GO:0032259">
    <property type="term" value="P:methylation"/>
    <property type="evidence" value="ECO:0007669"/>
    <property type="project" value="UniProtKB-KW"/>
</dbReference>
<reference evidence="2 3" key="1">
    <citation type="submission" date="2023-01" db="EMBL/GenBank/DDBJ databases">
        <title>Novel diversity within Roseofilum (Cyanobacteria; Desertifilaceae) from marine benthic mats with descriptions of four novel species.</title>
        <authorList>
            <person name="Wang Y."/>
            <person name="Berthold D.E."/>
            <person name="Hu J."/>
            <person name="Lefler F.W."/>
            <person name="Laughinghouse H.D. IV."/>
        </authorList>
    </citation>
    <scope>NUCLEOTIDE SEQUENCE [LARGE SCALE GENOMIC DNA]</scope>
    <source>
        <strain evidence="2 3">BLCC-M114</strain>
    </source>
</reference>
<accession>A0ABT7B0J1</accession>
<protein>
    <submittedName>
        <fullName evidence="2">Methyltransferase domain-containing protein</fullName>
    </submittedName>
</protein>
<comment type="caution">
    <text evidence="2">The sequence shown here is derived from an EMBL/GenBank/DDBJ whole genome shotgun (WGS) entry which is preliminary data.</text>
</comment>
<dbReference type="EMBL" id="JAQOSO010000003">
    <property type="protein sequence ID" value="MDJ1172659.1"/>
    <property type="molecule type" value="Genomic_DNA"/>
</dbReference>
<gene>
    <name evidence="2" type="ORF">PMG25_00960</name>
</gene>
<evidence type="ECO:0000259" key="1">
    <source>
        <dbReference type="Pfam" id="PF13847"/>
    </source>
</evidence>
<dbReference type="Pfam" id="PF13847">
    <property type="entry name" value="Methyltransf_31"/>
    <property type="match status" value="1"/>
</dbReference>
<evidence type="ECO:0000313" key="2">
    <source>
        <dbReference type="EMBL" id="MDJ1172659.1"/>
    </source>
</evidence>
<name>A0ABT7B0J1_9CYAN</name>
<evidence type="ECO:0000313" key="3">
    <source>
        <dbReference type="Proteomes" id="UP001235849"/>
    </source>
</evidence>
<sequence>MRGINRLKLNGKTKAMVDKQMEELDKIRDQFNDLPYYNAPLEATPKADPSSLYIHNMVTAFYRRDQKVIDTAGKVILDAGCGTGYKSLILAAANPGAKIVGVDISDKSVSIARERLKFHGFTDTDFYAMPIEEVGTLDYWFDYINCDEVLYLFSDIKKTLSLLKSVLKHDGILRANLHSKLQRSHYFRAQRIWKKLGLMDSAPQETEYNLVRETMKNIKPGVFLKELAWKTDKENSNEYLAMNHLFVGDKGFEIPDLFEFIRQSGLEFVGMVNGSQWDLLGLFKNWDELPIELMVKLSELSMEEQLHIHELFDSQQRLLDFWCGHPQEDNQMLRVEDWTEEQWHQARVHLHPQLRTEEFKQGAIASITQMSALPLHHYLSIDPKTTPAIDSGVISILLPLIDAPCAFRDLVERSQKLCPVDPVTGEAIGPSQATEKVKDLLIPLYEMGYVLLES</sequence>
<dbReference type="InterPro" id="IPR029063">
    <property type="entry name" value="SAM-dependent_MTases_sf"/>
</dbReference>
<dbReference type="Gene3D" id="3.40.50.150">
    <property type="entry name" value="Vaccinia Virus protein VP39"/>
    <property type="match status" value="1"/>
</dbReference>
<feature type="domain" description="Methyltransferase" evidence="1">
    <location>
        <begin position="71"/>
        <end position="179"/>
    </location>
</feature>
<organism evidence="2 3">
    <name type="scientific">Roseofilum capinflatum BLCC-M114</name>
    <dbReference type="NCBI Taxonomy" id="3022440"/>
    <lineage>
        <taxon>Bacteria</taxon>
        <taxon>Bacillati</taxon>
        <taxon>Cyanobacteriota</taxon>
        <taxon>Cyanophyceae</taxon>
        <taxon>Desertifilales</taxon>
        <taxon>Desertifilaceae</taxon>
        <taxon>Roseofilum</taxon>
        <taxon>Roseofilum capinflatum</taxon>
    </lineage>
</organism>